<keyword evidence="2" id="KW-1185">Reference proteome</keyword>
<organism evidence="1 2">
    <name type="scientific">Vibrio phage BUCT194</name>
    <dbReference type="NCBI Taxonomy" id="2859072"/>
    <lineage>
        <taxon>Viruses</taxon>
        <taxon>Duplodnaviria</taxon>
        <taxon>Heunggongvirae</taxon>
        <taxon>Uroviricota</taxon>
        <taxon>Caudoviricetes</taxon>
        <taxon>Schitoviridae</taxon>
        <taxon>Varunavirus</taxon>
        <taxon>Varunavirus BUCT194</taxon>
    </lineage>
</organism>
<protein>
    <submittedName>
        <fullName evidence="1">Uncharacterized protein</fullName>
    </submittedName>
</protein>
<dbReference type="KEGG" id="vg:77933545"/>
<accession>A0AAE8XFK8</accession>
<dbReference type="Proteomes" id="UP000828026">
    <property type="component" value="Segment"/>
</dbReference>
<dbReference type="EMBL" id="MZ447858">
    <property type="protein sequence ID" value="UAW01191.1"/>
    <property type="molecule type" value="Genomic_DNA"/>
</dbReference>
<dbReference type="GeneID" id="77933545"/>
<name>A0AAE8XFK8_9CAUD</name>
<evidence type="ECO:0000313" key="2">
    <source>
        <dbReference type="Proteomes" id="UP000828026"/>
    </source>
</evidence>
<dbReference type="RefSeq" id="YP_010657626.1">
    <property type="nucleotide sequence ID" value="NC_070848.1"/>
</dbReference>
<evidence type="ECO:0000313" key="1">
    <source>
        <dbReference type="EMBL" id="UAW01191.1"/>
    </source>
</evidence>
<proteinExistence type="predicted"/>
<sequence>MRLFQMYRNSVRVGGCVLAIMEDNFHILLGWDDEGFKDSDYYGEKWDDKYHYGKWIPIKPTETLVQLWNM</sequence>
<reference evidence="1 2" key="1">
    <citation type="submission" date="2021-06" db="EMBL/GenBank/DDBJ databases">
        <authorList>
            <person name="Chen R."/>
            <person name="Qin H."/>
            <person name="He S."/>
            <person name="Han P."/>
            <person name="Xu F."/>
            <person name="Sun H."/>
            <person name="Fan H."/>
            <person name="Tong Y."/>
        </authorList>
    </citation>
    <scope>NUCLEOTIDE SEQUENCE [LARGE SCALE GENOMIC DNA]</scope>
</reference>